<accession>A0A098BIJ5</accession>
<proteinExistence type="predicted"/>
<dbReference type="eggNOG" id="ENOG5030MU3">
    <property type="taxonomic scope" value="Bacteria"/>
</dbReference>
<evidence type="ECO:0000313" key="2">
    <source>
        <dbReference type="Proteomes" id="UP000042997"/>
    </source>
</evidence>
<sequence length="55" mass="5694">MTDTTGDHPVTARANGPGVVLDLPEGLGVALDIAQARALLDQLQAAIEEAEQLEV</sequence>
<gene>
    <name evidence="1" type="ORF">RHRU231_420078</name>
</gene>
<protein>
    <submittedName>
        <fullName evidence="1">Uncharacterized protein</fullName>
    </submittedName>
</protein>
<evidence type="ECO:0000313" key="1">
    <source>
        <dbReference type="EMBL" id="CDZ88529.1"/>
    </source>
</evidence>
<dbReference type="GeneID" id="66835327"/>
<reference evidence="1 2" key="1">
    <citation type="journal article" date="2014" name="Genome Announc.">
        <title>Draft Genome Sequence of Propane- and Butane-Oxidizing Actinobacterium Rhodococcus ruber IEGM 231.</title>
        <authorList>
            <person name="Ivshina I.B."/>
            <person name="Kuyukina M.S."/>
            <person name="Krivoruchko A.V."/>
            <person name="Barbe V."/>
            <person name="Fischer C."/>
        </authorList>
    </citation>
    <scope>NUCLEOTIDE SEQUENCE [LARGE SCALE GENOMIC DNA]</scope>
</reference>
<organism evidence="1 2">
    <name type="scientific">Rhodococcus ruber</name>
    <dbReference type="NCBI Taxonomy" id="1830"/>
    <lineage>
        <taxon>Bacteria</taxon>
        <taxon>Bacillati</taxon>
        <taxon>Actinomycetota</taxon>
        <taxon>Actinomycetes</taxon>
        <taxon>Mycobacteriales</taxon>
        <taxon>Nocardiaceae</taxon>
        <taxon>Rhodococcus</taxon>
    </lineage>
</organism>
<dbReference type="AlphaFoldDB" id="A0A098BIJ5"/>
<name>A0A098BIJ5_9NOCA</name>
<dbReference type="Proteomes" id="UP000042997">
    <property type="component" value="Unassembled WGS sequence"/>
</dbReference>
<dbReference type="RefSeq" id="WP_017681093.1">
    <property type="nucleotide sequence ID" value="NZ_CP023714.1"/>
</dbReference>
<dbReference type="EMBL" id="CCSD01000053">
    <property type="protein sequence ID" value="CDZ88529.1"/>
    <property type="molecule type" value="Genomic_DNA"/>
</dbReference>